<name>A0A1S6HVI9_9GAMM</name>
<dbReference type="Proteomes" id="UP000189545">
    <property type="component" value="Chromosome"/>
</dbReference>
<reference evidence="3 4" key="1">
    <citation type="submission" date="2016-03" db="EMBL/GenBank/DDBJ databases">
        <title>Complete genome sequence of Shewanella psychrophila WP2, a deep sea bacterium isolated from west Pacific sediment.</title>
        <authorList>
            <person name="Xu G."/>
            <person name="Jian H."/>
        </authorList>
    </citation>
    <scope>NUCLEOTIDE SEQUENCE [LARGE SCALE GENOMIC DNA]</scope>
    <source>
        <strain evidence="3 4">WP2</strain>
    </source>
</reference>
<comment type="similarity">
    <text evidence="1">Belongs to the UPF0162 family.</text>
</comment>
<dbReference type="STRING" id="225848.Sps_04337"/>
<dbReference type="OrthoDB" id="232498at2"/>
<evidence type="ECO:0000259" key="2">
    <source>
        <dbReference type="Pfam" id="PF13369"/>
    </source>
</evidence>
<protein>
    <recommendedName>
        <fullName evidence="2">Protein SirB1 N-terminal domain-containing protein</fullName>
    </recommendedName>
</protein>
<dbReference type="InterPro" id="IPR032698">
    <property type="entry name" value="SirB1_N"/>
</dbReference>
<gene>
    <name evidence="3" type="ORF">Sps_04337</name>
</gene>
<dbReference type="EMBL" id="CP014782">
    <property type="protein sequence ID" value="AQS39438.1"/>
    <property type="molecule type" value="Genomic_DNA"/>
</dbReference>
<sequence length="262" mass="29607">MTTLTLKDSIQLPDMAFEISQHLGFSKLEPAKWAWLEIAGSVLSHYVVDRHKRLDGLLHWFYQDLGFCARESYFSVEAADLASCITTRQGNSTTLATVLMLLAKQLDLKLEPLLLPGTTVLCSRIDDKIRYIDPLTGDDLTRHELHVLVRGELGNGVGFKSSYLKPVSMKRLLSRMIHELKAGSIVSHQFEPAMECCNLLLQWHSDDLNLNRERAFIAQQLGCISVAAADLKHFVDNSPHDPVIELVKMQLKELKGKQEVYH</sequence>
<dbReference type="Pfam" id="PF13371">
    <property type="entry name" value="TPR_9"/>
    <property type="match status" value="1"/>
</dbReference>
<evidence type="ECO:0000313" key="3">
    <source>
        <dbReference type="EMBL" id="AQS39438.1"/>
    </source>
</evidence>
<dbReference type="RefSeq" id="WP_077754349.1">
    <property type="nucleotide sequence ID" value="NZ_CP014782.1"/>
</dbReference>
<accession>A0A1S6HVI9</accession>
<evidence type="ECO:0000313" key="4">
    <source>
        <dbReference type="Proteomes" id="UP000189545"/>
    </source>
</evidence>
<dbReference type="AlphaFoldDB" id="A0A1S6HVI9"/>
<dbReference type="KEGG" id="spsw:Sps_04337"/>
<keyword evidence="4" id="KW-1185">Reference proteome</keyword>
<dbReference type="Pfam" id="PF13369">
    <property type="entry name" value="Transglut_core2"/>
    <property type="match status" value="1"/>
</dbReference>
<organism evidence="3 4">
    <name type="scientific">Shewanella psychrophila</name>
    <dbReference type="NCBI Taxonomy" id="225848"/>
    <lineage>
        <taxon>Bacteria</taxon>
        <taxon>Pseudomonadati</taxon>
        <taxon>Pseudomonadota</taxon>
        <taxon>Gammaproteobacteria</taxon>
        <taxon>Alteromonadales</taxon>
        <taxon>Shewanellaceae</taxon>
        <taxon>Shewanella</taxon>
    </lineage>
</organism>
<evidence type="ECO:0000256" key="1">
    <source>
        <dbReference type="ARBA" id="ARBA00007100"/>
    </source>
</evidence>
<proteinExistence type="inferred from homology"/>
<feature type="domain" description="Protein SirB1 N-terminal" evidence="2">
    <location>
        <begin position="50"/>
        <end position="177"/>
    </location>
</feature>